<gene>
    <name evidence="2" type="ORF">PoB_003367700</name>
</gene>
<sequence length="87" mass="9375">MFWSACATDAPEKLQMSNVPRRTKRRPKTGRASNSSTKNALNCVLSWGLVECTVSQQLQTDLRLSSTSQGHGPGAARPGPKPYLSSA</sequence>
<keyword evidence="3" id="KW-1185">Reference proteome</keyword>
<organism evidence="2 3">
    <name type="scientific">Plakobranchus ocellatus</name>
    <dbReference type="NCBI Taxonomy" id="259542"/>
    <lineage>
        <taxon>Eukaryota</taxon>
        <taxon>Metazoa</taxon>
        <taxon>Spiralia</taxon>
        <taxon>Lophotrochozoa</taxon>
        <taxon>Mollusca</taxon>
        <taxon>Gastropoda</taxon>
        <taxon>Heterobranchia</taxon>
        <taxon>Euthyneura</taxon>
        <taxon>Panpulmonata</taxon>
        <taxon>Sacoglossa</taxon>
        <taxon>Placobranchoidea</taxon>
        <taxon>Plakobranchidae</taxon>
        <taxon>Plakobranchus</taxon>
    </lineage>
</organism>
<feature type="region of interest" description="Disordered" evidence="1">
    <location>
        <begin position="1"/>
        <end position="37"/>
    </location>
</feature>
<protein>
    <submittedName>
        <fullName evidence="2">Uncharacterized protein</fullName>
    </submittedName>
</protein>
<name>A0AAV4AJJ3_9GAST</name>
<feature type="region of interest" description="Disordered" evidence="1">
    <location>
        <begin position="63"/>
        <end position="87"/>
    </location>
</feature>
<evidence type="ECO:0000256" key="1">
    <source>
        <dbReference type="SAM" id="MobiDB-lite"/>
    </source>
</evidence>
<proteinExistence type="predicted"/>
<comment type="caution">
    <text evidence="2">The sequence shown here is derived from an EMBL/GenBank/DDBJ whole genome shotgun (WGS) entry which is preliminary data.</text>
</comment>
<dbReference type="AlphaFoldDB" id="A0AAV4AJJ3"/>
<dbReference type="Proteomes" id="UP000735302">
    <property type="component" value="Unassembled WGS sequence"/>
</dbReference>
<evidence type="ECO:0000313" key="2">
    <source>
        <dbReference type="EMBL" id="GFO07172.1"/>
    </source>
</evidence>
<accession>A0AAV4AJJ3</accession>
<evidence type="ECO:0000313" key="3">
    <source>
        <dbReference type="Proteomes" id="UP000735302"/>
    </source>
</evidence>
<dbReference type="EMBL" id="BLXT01003842">
    <property type="protein sequence ID" value="GFO07172.1"/>
    <property type="molecule type" value="Genomic_DNA"/>
</dbReference>
<reference evidence="2 3" key="1">
    <citation type="journal article" date="2021" name="Elife">
        <title>Chloroplast acquisition without the gene transfer in kleptoplastic sea slugs, Plakobranchus ocellatus.</title>
        <authorList>
            <person name="Maeda T."/>
            <person name="Takahashi S."/>
            <person name="Yoshida T."/>
            <person name="Shimamura S."/>
            <person name="Takaki Y."/>
            <person name="Nagai Y."/>
            <person name="Toyoda A."/>
            <person name="Suzuki Y."/>
            <person name="Arimoto A."/>
            <person name="Ishii H."/>
            <person name="Satoh N."/>
            <person name="Nishiyama T."/>
            <person name="Hasebe M."/>
            <person name="Maruyama T."/>
            <person name="Minagawa J."/>
            <person name="Obokata J."/>
            <person name="Shigenobu S."/>
        </authorList>
    </citation>
    <scope>NUCLEOTIDE SEQUENCE [LARGE SCALE GENOMIC DNA]</scope>
</reference>